<gene>
    <name evidence="1" type="ORF">GCK32_018353</name>
</gene>
<reference evidence="1 2" key="1">
    <citation type="submission" date="2019-10" db="EMBL/GenBank/DDBJ databases">
        <title>Assembly and Annotation for the nematode Trichostrongylus colubriformis.</title>
        <authorList>
            <person name="Martin J."/>
        </authorList>
    </citation>
    <scope>NUCLEOTIDE SEQUENCE [LARGE SCALE GENOMIC DNA]</scope>
    <source>
        <strain evidence="1">G859</strain>
        <tissue evidence="1">Whole worm</tissue>
    </source>
</reference>
<evidence type="ECO:0000313" key="2">
    <source>
        <dbReference type="Proteomes" id="UP001331761"/>
    </source>
</evidence>
<comment type="caution">
    <text evidence="1">The sequence shown here is derived from an EMBL/GenBank/DDBJ whole genome shotgun (WGS) entry which is preliminary data.</text>
</comment>
<proteinExistence type="predicted"/>
<dbReference type="EMBL" id="WIXE01007573">
    <property type="protein sequence ID" value="KAK5980318.1"/>
    <property type="molecule type" value="Genomic_DNA"/>
</dbReference>
<name>A0AAN8GAA4_TRICO</name>
<sequence>MTHLYTFSYTSFFYRLGTDTSSGSSRSKKTTSSASNVQKHLPKYIQSLFRGRMSTDPCKRHMRKGSNESNASSSAAVLEFTRQLQNYPLTKKEMERQNMCCIDDKQDSPRSKARYGEYVHLPELEIQGASPPRSPGLPGTVFDDTQLLIDCRRPSSPQAIPGLPLIEIRRPSAVSQFEFGYFVNSPELTDREVVFES</sequence>
<keyword evidence="2" id="KW-1185">Reference proteome</keyword>
<accession>A0AAN8GAA4</accession>
<dbReference type="Proteomes" id="UP001331761">
    <property type="component" value="Unassembled WGS sequence"/>
</dbReference>
<organism evidence="1 2">
    <name type="scientific">Trichostrongylus colubriformis</name>
    <name type="common">Black scour worm</name>
    <dbReference type="NCBI Taxonomy" id="6319"/>
    <lineage>
        <taxon>Eukaryota</taxon>
        <taxon>Metazoa</taxon>
        <taxon>Ecdysozoa</taxon>
        <taxon>Nematoda</taxon>
        <taxon>Chromadorea</taxon>
        <taxon>Rhabditida</taxon>
        <taxon>Rhabditina</taxon>
        <taxon>Rhabditomorpha</taxon>
        <taxon>Strongyloidea</taxon>
        <taxon>Trichostrongylidae</taxon>
        <taxon>Trichostrongylus</taxon>
    </lineage>
</organism>
<dbReference type="AlphaFoldDB" id="A0AAN8GAA4"/>
<protein>
    <submittedName>
        <fullName evidence="1">Uncharacterized protein</fullName>
    </submittedName>
</protein>
<evidence type="ECO:0000313" key="1">
    <source>
        <dbReference type="EMBL" id="KAK5980318.1"/>
    </source>
</evidence>